<dbReference type="InterPro" id="IPR053066">
    <property type="entry name" value="ADGR_G7"/>
</dbReference>
<dbReference type="GO" id="GO:0004930">
    <property type="term" value="F:G protein-coupled receptor activity"/>
    <property type="evidence" value="ECO:0007669"/>
    <property type="project" value="InterPro"/>
</dbReference>
<dbReference type="CDD" id="cd15040">
    <property type="entry name" value="7tmB2_Adhesion"/>
    <property type="match status" value="1"/>
</dbReference>
<dbReference type="PRINTS" id="PR00249">
    <property type="entry name" value="GPCRSECRETIN"/>
</dbReference>
<dbReference type="Gene3D" id="1.20.1070.10">
    <property type="entry name" value="Rhodopsin 7-helix transmembrane proteins"/>
    <property type="match status" value="1"/>
</dbReference>
<organism evidence="7 8">
    <name type="scientific">Asbolus verrucosus</name>
    <name type="common">Desert ironclad beetle</name>
    <dbReference type="NCBI Taxonomy" id="1661398"/>
    <lineage>
        <taxon>Eukaryota</taxon>
        <taxon>Metazoa</taxon>
        <taxon>Ecdysozoa</taxon>
        <taxon>Arthropoda</taxon>
        <taxon>Hexapoda</taxon>
        <taxon>Insecta</taxon>
        <taxon>Pterygota</taxon>
        <taxon>Neoptera</taxon>
        <taxon>Endopterygota</taxon>
        <taxon>Coleoptera</taxon>
        <taxon>Polyphaga</taxon>
        <taxon>Cucujiformia</taxon>
        <taxon>Tenebrionidae</taxon>
        <taxon>Pimeliinae</taxon>
        <taxon>Asbolus</taxon>
    </lineage>
</organism>
<dbReference type="InterPro" id="IPR000832">
    <property type="entry name" value="GPCR_2_secretin-like"/>
</dbReference>
<comment type="caution">
    <text evidence="7">The sequence shown here is derived from an EMBL/GenBank/DDBJ whole genome shotgun (WGS) entry which is preliminary data.</text>
</comment>
<name>A0A482W1W8_ASBVE</name>
<evidence type="ECO:0000313" key="8">
    <source>
        <dbReference type="Proteomes" id="UP000292052"/>
    </source>
</evidence>
<sequence length="593" mass="67671">MRYCTHSGTWDAVEGECSDNISTTIITENLHDVLKANSSIALNVTLNITNSETFKEVKPIDIHFISKILDKASEDENIVNEPSGFNRIIDKIMGVEKNIIASSQQLLNSTDMILYNLDKILLKTKESKYASLPLLLVKTINISEGAIGVIIKNDENNEDFRNFQIISLYNDSYQNQLEDGNFEIAVLIPDSFTQNQDHYFITLFHNDNFFNQEESETEFDIGSWIISILIPDITTDSNSTIKIYYKESISKLNHQCNHWRYGNDEANLPIKGRWRADNNATKFKDGFYICEVNHTTHFGMLVSGSLPDNYILDFITIFGSILSIVGILIIFLTALIFKKWRNNPTSKIILNIAACLLLLIILFFISDQVPNGTSCIIVGILLHYMILAQFCWMLAISYSSFRRLSLRLHYHVENMMIKYCVPCWGIPLIIVGIVSAISVQTYDKQSDLKSSEICYPKGIYFKLGLLMPMGVILTINLIIYILIIKALNTTSFSVRKHTLGKSCSKQKSVILLFFMMGITWIFGFLVAFTDSIVFAYLFCTTATCHGFVMFVYYVLDATNTKQLWRDKMQKLFTKKSKRKQVSVMENTVQSVTE</sequence>
<feature type="transmembrane region" description="Helical" evidence="5">
    <location>
        <begin position="534"/>
        <end position="555"/>
    </location>
</feature>
<accession>A0A482W1W8</accession>
<dbReference type="InterPro" id="IPR046338">
    <property type="entry name" value="GAIN_dom_sf"/>
</dbReference>
<dbReference type="SUPFAM" id="SSF81321">
    <property type="entry name" value="Family A G protein-coupled receptor-like"/>
    <property type="match status" value="1"/>
</dbReference>
<dbReference type="EMBL" id="QDEB01037518">
    <property type="protein sequence ID" value="RZC39090.1"/>
    <property type="molecule type" value="Genomic_DNA"/>
</dbReference>
<keyword evidence="2 5" id="KW-0812">Transmembrane</keyword>
<keyword evidence="3 5" id="KW-1133">Transmembrane helix</keyword>
<dbReference type="PANTHER" id="PTHR47767:SF1">
    <property type="entry name" value="ADHESION G PROTEIN-COUPLED RECEPTOR G7"/>
    <property type="match status" value="1"/>
</dbReference>
<dbReference type="InterPro" id="IPR017981">
    <property type="entry name" value="GPCR_2-like_7TM"/>
</dbReference>
<evidence type="ECO:0000313" key="7">
    <source>
        <dbReference type="EMBL" id="RZC39090.1"/>
    </source>
</evidence>
<feature type="transmembrane region" description="Helical" evidence="5">
    <location>
        <begin position="419"/>
        <end position="439"/>
    </location>
</feature>
<evidence type="ECO:0000256" key="1">
    <source>
        <dbReference type="ARBA" id="ARBA00004141"/>
    </source>
</evidence>
<evidence type="ECO:0000256" key="3">
    <source>
        <dbReference type="ARBA" id="ARBA00022989"/>
    </source>
</evidence>
<protein>
    <submittedName>
        <fullName evidence="7">7tm 2 domain containing protein</fullName>
    </submittedName>
</protein>
<keyword evidence="8" id="KW-1185">Reference proteome</keyword>
<dbReference type="GO" id="GO:0007166">
    <property type="term" value="P:cell surface receptor signaling pathway"/>
    <property type="evidence" value="ECO:0007669"/>
    <property type="project" value="InterPro"/>
</dbReference>
<proteinExistence type="predicted"/>
<reference evidence="7 8" key="1">
    <citation type="submission" date="2017-03" db="EMBL/GenBank/DDBJ databases">
        <title>Genome of the blue death feigning beetle - Asbolus verrucosus.</title>
        <authorList>
            <person name="Rider S.D."/>
        </authorList>
    </citation>
    <scope>NUCLEOTIDE SEQUENCE [LARGE SCALE GENOMIC DNA]</scope>
    <source>
        <strain evidence="7">Butters</strain>
        <tissue evidence="7">Head and leg muscle</tissue>
    </source>
</reference>
<evidence type="ECO:0000256" key="5">
    <source>
        <dbReference type="SAM" id="Phobius"/>
    </source>
</evidence>
<dbReference type="STRING" id="1661398.A0A482W1W8"/>
<dbReference type="OrthoDB" id="10037534at2759"/>
<comment type="subcellular location">
    <subcellularLocation>
        <location evidence="1">Membrane</location>
        <topology evidence="1">Multi-pass membrane protein</topology>
    </subcellularLocation>
</comment>
<feature type="transmembrane region" description="Helical" evidence="5">
    <location>
        <begin position="348"/>
        <end position="365"/>
    </location>
</feature>
<dbReference type="Gene3D" id="2.60.220.50">
    <property type="match status" value="1"/>
</dbReference>
<dbReference type="PROSITE" id="PS50261">
    <property type="entry name" value="G_PROTEIN_RECEP_F2_4"/>
    <property type="match status" value="1"/>
</dbReference>
<keyword evidence="4 5" id="KW-0472">Membrane</keyword>
<feature type="transmembrane region" description="Helical" evidence="5">
    <location>
        <begin position="310"/>
        <end position="336"/>
    </location>
</feature>
<dbReference type="GO" id="GO:0016020">
    <property type="term" value="C:membrane"/>
    <property type="evidence" value="ECO:0007669"/>
    <property type="project" value="UniProtKB-SubCell"/>
</dbReference>
<feature type="transmembrane region" description="Helical" evidence="5">
    <location>
        <begin position="508"/>
        <end position="528"/>
    </location>
</feature>
<dbReference type="PANTHER" id="PTHR47767">
    <property type="entry name" value="ADHESION G PROTEIN-COUPLED RECEPTOR G7"/>
    <property type="match status" value="1"/>
</dbReference>
<feature type="domain" description="G-protein coupled receptors family 2 profile 2" evidence="6">
    <location>
        <begin position="312"/>
        <end position="557"/>
    </location>
</feature>
<evidence type="ECO:0000256" key="2">
    <source>
        <dbReference type="ARBA" id="ARBA00022692"/>
    </source>
</evidence>
<evidence type="ECO:0000256" key="4">
    <source>
        <dbReference type="ARBA" id="ARBA00023136"/>
    </source>
</evidence>
<dbReference type="AlphaFoldDB" id="A0A482W1W8"/>
<evidence type="ECO:0000259" key="6">
    <source>
        <dbReference type="PROSITE" id="PS50261"/>
    </source>
</evidence>
<dbReference type="Proteomes" id="UP000292052">
    <property type="component" value="Unassembled WGS sequence"/>
</dbReference>
<gene>
    <name evidence="7" type="ORF">BDFB_002210</name>
</gene>
<dbReference type="Pfam" id="PF00002">
    <property type="entry name" value="7tm_2"/>
    <property type="match status" value="1"/>
</dbReference>
<feature type="transmembrane region" description="Helical" evidence="5">
    <location>
        <begin position="459"/>
        <end position="487"/>
    </location>
</feature>
<feature type="transmembrane region" description="Helical" evidence="5">
    <location>
        <begin position="377"/>
        <end position="398"/>
    </location>
</feature>